<gene>
    <name evidence="13" type="primary">rseP</name>
    <name evidence="13" type="ORF">EOW66_17095</name>
</gene>
<dbReference type="PANTHER" id="PTHR42837">
    <property type="entry name" value="REGULATOR OF SIGMA-E PROTEASE RSEP"/>
    <property type="match status" value="1"/>
</dbReference>
<keyword evidence="14" id="KW-1185">Reference proteome</keyword>
<evidence type="ECO:0000256" key="1">
    <source>
        <dbReference type="ARBA" id="ARBA00001947"/>
    </source>
</evidence>
<evidence type="ECO:0000256" key="2">
    <source>
        <dbReference type="ARBA" id="ARBA00004141"/>
    </source>
</evidence>
<evidence type="ECO:0000256" key="4">
    <source>
        <dbReference type="ARBA" id="ARBA00022670"/>
    </source>
</evidence>
<evidence type="ECO:0000256" key="8">
    <source>
        <dbReference type="ARBA" id="ARBA00022989"/>
    </source>
</evidence>
<dbReference type="GO" id="GO:0016020">
    <property type="term" value="C:membrane"/>
    <property type="evidence" value="ECO:0007669"/>
    <property type="project" value="UniProtKB-SubCell"/>
</dbReference>
<keyword evidence="10 11" id="KW-0472">Membrane</keyword>
<evidence type="ECO:0000256" key="10">
    <source>
        <dbReference type="ARBA" id="ARBA00023136"/>
    </source>
</evidence>
<dbReference type="GO" id="GO:0006508">
    <property type="term" value="P:proteolysis"/>
    <property type="evidence" value="ECO:0007669"/>
    <property type="project" value="UniProtKB-KW"/>
</dbReference>
<protein>
    <recommendedName>
        <fullName evidence="11">Zinc metalloprotease</fullName>
        <ecNumber evidence="11">3.4.24.-</ecNumber>
    </recommendedName>
</protein>
<keyword evidence="4 13" id="KW-0645">Protease</keyword>
<comment type="cofactor">
    <cofactor evidence="1 11">
        <name>Zn(2+)</name>
        <dbReference type="ChEBI" id="CHEBI:29105"/>
    </cofactor>
</comment>
<evidence type="ECO:0000256" key="9">
    <source>
        <dbReference type="ARBA" id="ARBA00023049"/>
    </source>
</evidence>
<name>A0A3S3LJZ5_9RHOB</name>
<dbReference type="SMART" id="SM00228">
    <property type="entry name" value="PDZ"/>
    <property type="match status" value="1"/>
</dbReference>
<evidence type="ECO:0000313" key="13">
    <source>
        <dbReference type="EMBL" id="RWR49244.1"/>
    </source>
</evidence>
<feature type="transmembrane region" description="Helical" evidence="11">
    <location>
        <begin position="376"/>
        <end position="399"/>
    </location>
</feature>
<feature type="transmembrane region" description="Helical" evidence="11">
    <location>
        <begin position="111"/>
        <end position="139"/>
    </location>
</feature>
<evidence type="ECO:0000259" key="12">
    <source>
        <dbReference type="SMART" id="SM00228"/>
    </source>
</evidence>
<dbReference type="Pfam" id="PF17820">
    <property type="entry name" value="PDZ_6"/>
    <property type="match status" value="1"/>
</dbReference>
<evidence type="ECO:0000256" key="6">
    <source>
        <dbReference type="ARBA" id="ARBA00022801"/>
    </source>
</evidence>
<organism evidence="13 14">
    <name type="scientific">Paenirhodobacter huangdaonensis</name>
    <dbReference type="NCBI Taxonomy" id="2501515"/>
    <lineage>
        <taxon>Bacteria</taxon>
        <taxon>Pseudomonadati</taxon>
        <taxon>Pseudomonadota</taxon>
        <taxon>Alphaproteobacteria</taxon>
        <taxon>Rhodobacterales</taxon>
        <taxon>Rhodobacter group</taxon>
        <taxon>Paenirhodobacter</taxon>
    </lineage>
</organism>
<dbReference type="Gene3D" id="2.30.42.10">
    <property type="match status" value="2"/>
</dbReference>
<dbReference type="InterPro" id="IPR036034">
    <property type="entry name" value="PDZ_sf"/>
</dbReference>
<dbReference type="Pfam" id="PF02163">
    <property type="entry name" value="Peptidase_M50"/>
    <property type="match status" value="1"/>
</dbReference>
<evidence type="ECO:0000313" key="14">
    <source>
        <dbReference type="Proteomes" id="UP000288071"/>
    </source>
</evidence>
<dbReference type="RefSeq" id="WP_128157497.1">
    <property type="nucleotide sequence ID" value="NZ_JBHSOM010000012.1"/>
</dbReference>
<dbReference type="InterPro" id="IPR004387">
    <property type="entry name" value="Pept_M50_Zn"/>
</dbReference>
<proteinExistence type="inferred from homology"/>
<dbReference type="AlphaFoldDB" id="A0A3S3LJZ5"/>
<evidence type="ECO:0000256" key="7">
    <source>
        <dbReference type="ARBA" id="ARBA00022833"/>
    </source>
</evidence>
<feature type="transmembrane region" description="Helical" evidence="11">
    <location>
        <begin position="12"/>
        <end position="35"/>
    </location>
</feature>
<accession>A0A3S3LJZ5</accession>
<keyword evidence="5 11" id="KW-0812">Transmembrane</keyword>
<keyword evidence="6 11" id="KW-0378">Hydrolase</keyword>
<dbReference type="GO" id="GO:0046872">
    <property type="term" value="F:metal ion binding"/>
    <property type="evidence" value="ECO:0007669"/>
    <property type="project" value="UniProtKB-KW"/>
</dbReference>
<reference evidence="14" key="1">
    <citation type="submission" date="2019-01" db="EMBL/GenBank/DDBJ databases">
        <title>Sinorhodobacter populi sp. nov. isolated from the symptomatic bark tissue of Populus euramericana canker.</title>
        <authorList>
            <person name="Li Y."/>
        </authorList>
    </citation>
    <scope>NUCLEOTIDE SEQUENCE [LARGE SCALE GENOMIC DNA]</scope>
    <source>
        <strain evidence="14">CGMCC 1.12963</strain>
    </source>
</reference>
<comment type="subcellular location">
    <subcellularLocation>
        <location evidence="2">Membrane</location>
        <topology evidence="2">Multi-pass membrane protein</topology>
    </subcellularLocation>
</comment>
<feature type="domain" description="PDZ" evidence="12">
    <location>
        <begin position="202"/>
        <end position="272"/>
    </location>
</feature>
<dbReference type="CDD" id="cd06163">
    <property type="entry name" value="S2P-M50_PDZ_RseP-like"/>
    <property type="match status" value="1"/>
</dbReference>
<dbReference type="EMBL" id="SAVA01000012">
    <property type="protein sequence ID" value="RWR49244.1"/>
    <property type="molecule type" value="Genomic_DNA"/>
</dbReference>
<dbReference type="InterPro" id="IPR001478">
    <property type="entry name" value="PDZ"/>
</dbReference>
<dbReference type="GO" id="GO:0004222">
    <property type="term" value="F:metalloendopeptidase activity"/>
    <property type="evidence" value="ECO:0007669"/>
    <property type="project" value="InterPro"/>
</dbReference>
<sequence>MEFLPDFGSALYTLVAFVVALMIIVTVHEFGHYIVGRWSGIKAEAFSIGFGPRLLSRVDKHGTRWQVSAIPLGGYVKFLGDANAASAGADEGAMAGLSPEEKRHTMHGAPLWARAVTVAAGPVFNFVLSIAIFAGMMIWTGTATDVPTVGQLAVLPGGTGDLRVGDRVLAIEGRDTPDYATLSAVTDELPSQPALTWRVERDGQPAEVSGPQLFPPRLSGVVPSSAAYAAGLAAGDVVTAIDGAPVWRFTDLQQKVTASEGAPVALTVWRPGKDGAETLQMTLTPRRTDVPTAAGGFETRWMIGATGEPVFTPRTRPTGVVEAVKGGAVQTWEVVASSVSALKHMILGQISSCNLHGAIGIAQGSAAAAKAGTASFIWFVAVLSTAVGFLNLFPIPVLDGGHLMFHVWEAVTGKPPSDRAMNLLTALGLSLVLTMMLFGLWNDIFCP</sequence>
<evidence type="ECO:0000256" key="5">
    <source>
        <dbReference type="ARBA" id="ARBA00022692"/>
    </source>
</evidence>
<comment type="similarity">
    <text evidence="3 11">Belongs to the peptidase M50B family.</text>
</comment>
<feature type="transmembrane region" description="Helical" evidence="11">
    <location>
        <begin position="420"/>
        <end position="441"/>
    </location>
</feature>
<dbReference type="EC" id="3.4.24.-" evidence="11"/>
<dbReference type="PANTHER" id="PTHR42837:SF2">
    <property type="entry name" value="MEMBRANE METALLOPROTEASE ARASP2, CHLOROPLASTIC-RELATED"/>
    <property type="match status" value="1"/>
</dbReference>
<keyword evidence="11" id="KW-0479">Metal-binding</keyword>
<comment type="caution">
    <text evidence="13">The sequence shown here is derived from an EMBL/GenBank/DDBJ whole genome shotgun (WGS) entry which is preliminary data.</text>
</comment>
<keyword evidence="9 11" id="KW-0482">Metalloprotease</keyword>
<evidence type="ECO:0000256" key="3">
    <source>
        <dbReference type="ARBA" id="ARBA00007931"/>
    </source>
</evidence>
<dbReference type="NCBIfam" id="TIGR00054">
    <property type="entry name" value="RIP metalloprotease RseP"/>
    <property type="match status" value="1"/>
</dbReference>
<reference evidence="13 14" key="2">
    <citation type="submission" date="2019-01" db="EMBL/GenBank/DDBJ databases">
        <title>Sinorhodobacter populi sp. nov. isolated from the symptomatic bark tissue of Populus euramericana canker.</title>
        <authorList>
            <person name="Xu G."/>
        </authorList>
    </citation>
    <scope>NUCLEOTIDE SEQUENCE [LARGE SCALE GENOMIC DNA]</scope>
    <source>
        <strain evidence="13 14">CGMCC 1.12963</strain>
    </source>
</reference>
<dbReference type="InterPro" id="IPR041489">
    <property type="entry name" value="PDZ_6"/>
</dbReference>
<keyword evidence="7 11" id="KW-0862">Zinc</keyword>
<dbReference type="InterPro" id="IPR008915">
    <property type="entry name" value="Peptidase_M50"/>
</dbReference>
<keyword evidence="8 11" id="KW-1133">Transmembrane helix</keyword>
<evidence type="ECO:0000256" key="11">
    <source>
        <dbReference type="RuleBase" id="RU362031"/>
    </source>
</evidence>
<dbReference type="Proteomes" id="UP000288071">
    <property type="component" value="Unassembled WGS sequence"/>
</dbReference>
<dbReference type="SUPFAM" id="SSF50156">
    <property type="entry name" value="PDZ domain-like"/>
    <property type="match status" value="2"/>
</dbReference>